<evidence type="ECO:0000313" key="3">
    <source>
        <dbReference type="Proteomes" id="UP000324222"/>
    </source>
</evidence>
<accession>A0A5B7GJV9</accession>
<comment type="caution">
    <text evidence="2">The sequence shown here is derived from an EMBL/GenBank/DDBJ whole genome shotgun (WGS) entry which is preliminary data.</text>
</comment>
<dbReference type="OrthoDB" id="6371827at2759"/>
<dbReference type="Proteomes" id="UP000324222">
    <property type="component" value="Unassembled WGS sequence"/>
</dbReference>
<organism evidence="2 3">
    <name type="scientific">Portunus trituberculatus</name>
    <name type="common">Swimming crab</name>
    <name type="synonym">Neptunus trituberculatus</name>
    <dbReference type="NCBI Taxonomy" id="210409"/>
    <lineage>
        <taxon>Eukaryota</taxon>
        <taxon>Metazoa</taxon>
        <taxon>Ecdysozoa</taxon>
        <taxon>Arthropoda</taxon>
        <taxon>Crustacea</taxon>
        <taxon>Multicrustacea</taxon>
        <taxon>Malacostraca</taxon>
        <taxon>Eumalacostraca</taxon>
        <taxon>Eucarida</taxon>
        <taxon>Decapoda</taxon>
        <taxon>Pleocyemata</taxon>
        <taxon>Brachyura</taxon>
        <taxon>Eubrachyura</taxon>
        <taxon>Portunoidea</taxon>
        <taxon>Portunidae</taxon>
        <taxon>Portuninae</taxon>
        <taxon>Portunus</taxon>
    </lineage>
</organism>
<protein>
    <recommendedName>
        <fullName evidence="4">Reverse transcriptase zinc-binding domain-containing protein</fullName>
    </recommendedName>
</protein>
<evidence type="ECO:0000256" key="1">
    <source>
        <dbReference type="SAM" id="MobiDB-lite"/>
    </source>
</evidence>
<evidence type="ECO:0000313" key="2">
    <source>
        <dbReference type="EMBL" id="MPC57753.1"/>
    </source>
</evidence>
<dbReference type="AlphaFoldDB" id="A0A5B7GJV9"/>
<dbReference type="EMBL" id="VSRR010015043">
    <property type="protein sequence ID" value="MPC57753.1"/>
    <property type="molecule type" value="Genomic_DNA"/>
</dbReference>
<gene>
    <name evidence="2" type="ORF">E2C01_051740</name>
</gene>
<reference evidence="2 3" key="1">
    <citation type="submission" date="2019-05" db="EMBL/GenBank/DDBJ databases">
        <title>Another draft genome of Portunus trituberculatus and its Hox gene families provides insights of decapod evolution.</title>
        <authorList>
            <person name="Jeong J.-H."/>
            <person name="Song I."/>
            <person name="Kim S."/>
            <person name="Choi T."/>
            <person name="Kim D."/>
            <person name="Ryu S."/>
            <person name="Kim W."/>
        </authorList>
    </citation>
    <scope>NUCLEOTIDE SEQUENCE [LARGE SCALE GENOMIC DNA]</scope>
    <source>
        <tissue evidence="2">Muscle</tissue>
    </source>
</reference>
<evidence type="ECO:0008006" key="4">
    <source>
        <dbReference type="Google" id="ProtNLM"/>
    </source>
</evidence>
<sequence length="170" mass="19391">MRHQAHTHPSHIGFATDQTDFLTDLKTACRRHWYSTLTDALQHTSLRHIRQDTRHHCLAYSPNRALDTAVTRLRIGLTCLNAHLHRLGMTDSSHCPWCPTQPDTPEHLFLHCPRHHSHRVALLHSLSAIHPHRPTLTDLLGDCTNTTQAFKTQPHQDPPTKNKSTPPHIA</sequence>
<proteinExistence type="predicted"/>
<name>A0A5B7GJV9_PORTR</name>
<keyword evidence="3" id="KW-1185">Reference proteome</keyword>
<feature type="region of interest" description="Disordered" evidence="1">
    <location>
        <begin position="149"/>
        <end position="170"/>
    </location>
</feature>